<feature type="domain" description="Reverse transcriptase RNase H-like" evidence="8">
    <location>
        <begin position="154"/>
        <end position="223"/>
    </location>
</feature>
<dbReference type="CDD" id="cd09274">
    <property type="entry name" value="RNase_HI_RT_Ty3"/>
    <property type="match status" value="1"/>
</dbReference>
<evidence type="ECO:0000256" key="4">
    <source>
        <dbReference type="ARBA" id="ARBA00022759"/>
    </source>
</evidence>
<keyword evidence="3" id="KW-0540">Nuclease</keyword>
<dbReference type="RefSeq" id="XP_020112142.1">
    <property type="nucleotide sequence ID" value="XM_020256553.1"/>
</dbReference>
<dbReference type="Pfam" id="PF03732">
    <property type="entry name" value="Retrotrans_gag"/>
    <property type="match status" value="1"/>
</dbReference>
<organism evidence="9 10">
    <name type="scientific">Ananas comosus</name>
    <name type="common">Pineapple</name>
    <name type="synonym">Ananas ananas</name>
    <dbReference type="NCBI Taxonomy" id="4615"/>
    <lineage>
        <taxon>Eukaryota</taxon>
        <taxon>Viridiplantae</taxon>
        <taxon>Streptophyta</taxon>
        <taxon>Embryophyta</taxon>
        <taxon>Tracheophyta</taxon>
        <taxon>Spermatophyta</taxon>
        <taxon>Magnoliopsida</taxon>
        <taxon>Liliopsida</taxon>
        <taxon>Poales</taxon>
        <taxon>Bromeliaceae</taxon>
        <taxon>Bromelioideae</taxon>
        <taxon>Ananas</taxon>
    </lineage>
</organism>
<feature type="domain" description="Retrotransposon gag" evidence="7">
    <location>
        <begin position="41"/>
        <end position="104"/>
    </location>
</feature>
<evidence type="ECO:0000313" key="10">
    <source>
        <dbReference type="RefSeq" id="XP_020112142.1"/>
    </source>
</evidence>
<evidence type="ECO:0000256" key="2">
    <source>
        <dbReference type="ARBA" id="ARBA00022695"/>
    </source>
</evidence>
<gene>
    <name evidence="10" type="primary">LOC109726763</name>
</gene>
<keyword evidence="2" id="KW-0548">Nucleotidyltransferase</keyword>
<accession>A0A6P5GWK3</accession>
<dbReference type="InterPro" id="IPR041373">
    <property type="entry name" value="RT_RNaseH"/>
</dbReference>
<evidence type="ECO:0000256" key="1">
    <source>
        <dbReference type="ARBA" id="ARBA00022679"/>
    </source>
</evidence>
<dbReference type="GO" id="GO:0004519">
    <property type="term" value="F:endonuclease activity"/>
    <property type="evidence" value="ECO:0007669"/>
    <property type="project" value="UniProtKB-KW"/>
</dbReference>
<sequence>MVSGEERDRLIDCLNEFRRCNPRIFDGEKVDHWVVEKWLMHMEKLFHDTFVEEQDRMERDLRGLRHRDRTAAEYEREFSRLLHCVPFVGRDDEDKARIFKVGLRLSIFRLVQASNLPIYWEVVNCALIVEKGVEITKEEMRGFDRGKGKRAESASCQLKDYEKNYPIQDLELVVVVFVLKLWRHYLYGERCEVYTDHKSLKYLFAQKELNLRQCKWLELLKNYDLTILYHPRKANVVADALSRKSTQNLAMLVTSQPPLIEEMTQLELEVVAPDTPLRLMPLVVQPTLMDRIKEKQVLDEELQRNRSKITEGMYIPKPPQPVFFSCWKLSKLRLVLKYLEEFGK</sequence>
<dbReference type="GO" id="GO:0016787">
    <property type="term" value="F:hydrolase activity"/>
    <property type="evidence" value="ECO:0007669"/>
    <property type="project" value="UniProtKB-KW"/>
</dbReference>
<dbReference type="GeneID" id="109726763"/>
<reference evidence="9" key="1">
    <citation type="journal article" date="2015" name="Nat. Genet.">
        <title>The pineapple genome and the evolution of CAM photosynthesis.</title>
        <authorList>
            <person name="Ming R."/>
            <person name="VanBuren R."/>
            <person name="Wai C.M."/>
            <person name="Tang H."/>
            <person name="Schatz M.C."/>
            <person name="Bowers J.E."/>
            <person name="Lyons E."/>
            <person name="Wang M.L."/>
            <person name="Chen J."/>
            <person name="Biggers E."/>
            <person name="Zhang J."/>
            <person name="Huang L."/>
            <person name="Zhang L."/>
            <person name="Miao W."/>
            <person name="Zhang J."/>
            <person name="Ye Z."/>
            <person name="Miao C."/>
            <person name="Lin Z."/>
            <person name="Wang H."/>
            <person name="Zhou H."/>
            <person name="Yim W.C."/>
            <person name="Priest H.D."/>
            <person name="Zheng C."/>
            <person name="Woodhouse M."/>
            <person name="Edger P.P."/>
            <person name="Guyot R."/>
            <person name="Guo H.B."/>
            <person name="Guo H."/>
            <person name="Zheng G."/>
            <person name="Singh R."/>
            <person name="Sharma A."/>
            <person name="Min X."/>
            <person name="Zheng Y."/>
            <person name="Lee H."/>
            <person name="Gurtowski J."/>
            <person name="Sedlazeck F.J."/>
            <person name="Harkess A."/>
            <person name="McKain M.R."/>
            <person name="Liao Z."/>
            <person name="Fang J."/>
            <person name="Liu J."/>
            <person name="Zhang X."/>
            <person name="Zhang Q."/>
            <person name="Hu W."/>
            <person name="Qin Y."/>
            <person name="Wang K."/>
            <person name="Chen L.Y."/>
            <person name="Shirley N."/>
            <person name="Lin Y.R."/>
            <person name="Liu L.Y."/>
            <person name="Hernandez A.G."/>
            <person name="Wright C.L."/>
            <person name="Bulone V."/>
            <person name="Tuskan G.A."/>
            <person name="Heath K."/>
            <person name="Zee F."/>
            <person name="Moore P.H."/>
            <person name="Sunkar R."/>
            <person name="Leebens-Mack J.H."/>
            <person name="Mockler T."/>
            <person name="Bennetzen J.L."/>
            <person name="Freeling M."/>
            <person name="Sankoff D."/>
            <person name="Paterson A.H."/>
            <person name="Zhu X."/>
            <person name="Yang X."/>
            <person name="Smith J.A."/>
            <person name="Cushman J.C."/>
            <person name="Paull R.E."/>
            <person name="Yu Q."/>
        </authorList>
    </citation>
    <scope>NUCLEOTIDE SEQUENCE [LARGE SCALE GENOMIC DNA]</scope>
    <source>
        <strain evidence="9">cv. F153</strain>
    </source>
</reference>
<dbReference type="Pfam" id="PF17917">
    <property type="entry name" value="RT_RNaseH"/>
    <property type="match status" value="1"/>
</dbReference>
<evidence type="ECO:0000256" key="5">
    <source>
        <dbReference type="ARBA" id="ARBA00022801"/>
    </source>
</evidence>
<protein>
    <submittedName>
        <fullName evidence="10">Uncharacterized protein LOC109726763</fullName>
    </submittedName>
</protein>
<dbReference type="InterPro" id="IPR005162">
    <property type="entry name" value="Retrotrans_gag_dom"/>
</dbReference>
<evidence type="ECO:0000256" key="6">
    <source>
        <dbReference type="ARBA" id="ARBA00022918"/>
    </source>
</evidence>
<evidence type="ECO:0000259" key="7">
    <source>
        <dbReference type="Pfam" id="PF03732"/>
    </source>
</evidence>
<dbReference type="AlphaFoldDB" id="A0A6P5GWK3"/>
<evidence type="ECO:0000313" key="9">
    <source>
        <dbReference type="Proteomes" id="UP000515123"/>
    </source>
</evidence>
<evidence type="ECO:0000256" key="3">
    <source>
        <dbReference type="ARBA" id="ARBA00022722"/>
    </source>
</evidence>
<keyword evidence="5" id="KW-0378">Hydrolase</keyword>
<keyword evidence="9" id="KW-1185">Reference proteome</keyword>
<evidence type="ECO:0000259" key="8">
    <source>
        <dbReference type="Pfam" id="PF17917"/>
    </source>
</evidence>
<dbReference type="SUPFAM" id="SSF56672">
    <property type="entry name" value="DNA/RNA polymerases"/>
    <property type="match status" value="1"/>
</dbReference>
<dbReference type="PANTHER" id="PTHR34072:SF59">
    <property type="entry name" value="CCHC-TYPE INTEGRASE"/>
    <property type="match status" value="1"/>
</dbReference>
<dbReference type="InterPro" id="IPR043502">
    <property type="entry name" value="DNA/RNA_pol_sf"/>
</dbReference>
<dbReference type="GO" id="GO:0003964">
    <property type="term" value="F:RNA-directed DNA polymerase activity"/>
    <property type="evidence" value="ECO:0007669"/>
    <property type="project" value="UniProtKB-KW"/>
</dbReference>
<dbReference type="OrthoDB" id="786614at2759"/>
<proteinExistence type="predicted"/>
<dbReference type="Proteomes" id="UP000515123">
    <property type="component" value="Linkage group 21"/>
</dbReference>
<keyword evidence="6" id="KW-0695">RNA-directed DNA polymerase</keyword>
<keyword evidence="4" id="KW-0255">Endonuclease</keyword>
<reference evidence="10" key="2">
    <citation type="submission" date="2025-08" db="UniProtKB">
        <authorList>
            <consortium name="RefSeq"/>
        </authorList>
    </citation>
    <scope>IDENTIFICATION</scope>
    <source>
        <tissue evidence="10">Leaf</tissue>
    </source>
</reference>
<name>A0A6P5GWK3_ANACO</name>
<keyword evidence="1" id="KW-0808">Transferase</keyword>
<dbReference type="PANTHER" id="PTHR34072">
    <property type="entry name" value="ENZYMATIC POLYPROTEIN-RELATED"/>
    <property type="match status" value="1"/>
</dbReference>